<dbReference type="RefSeq" id="WP_150899631.1">
    <property type="nucleotide sequence ID" value="NZ_WAAU01000012.1"/>
</dbReference>
<feature type="region of interest" description="Disordered" evidence="1">
    <location>
        <begin position="28"/>
        <end position="79"/>
    </location>
</feature>
<dbReference type="PROSITE" id="PS51257">
    <property type="entry name" value="PROKAR_LIPOPROTEIN"/>
    <property type="match status" value="1"/>
</dbReference>
<protein>
    <recommendedName>
        <fullName evidence="4">Lipoprotein</fullName>
    </recommendedName>
</protein>
<accession>A0A7J5AMC2</accession>
<dbReference type="OrthoDB" id="1203040at2"/>
<dbReference type="AlphaFoldDB" id="A0A7J5AMC2"/>
<evidence type="ECO:0000256" key="1">
    <source>
        <dbReference type="SAM" id="MobiDB-lite"/>
    </source>
</evidence>
<evidence type="ECO:0008006" key="4">
    <source>
        <dbReference type="Google" id="ProtNLM"/>
    </source>
</evidence>
<evidence type="ECO:0000313" key="3">
    <source>
        <dbReference type="Proteomes" id="UP000467305"/>
    </source>
</evidence>
<feature type="compositionally biased region" description="Acidic residues" evidence="1">
    <location>
        <begin position="65"/>
        <end position="79"/>
    </location>
</feature>
<organism evidence="2 3">
    <name type="scientific">Tenacibaculum aiptasiae</name>
    <dbReference type="NCBI Taxonomy" id="426481"/>
    <lineage>
        <taxon>Bacteria</taxon>
        <taxon>Pseudomonadati</taxon>
        <taxon>Bacteroidota</taxon>
        <taxon>Flavobacteriia</taxon>
        <taxon>Flavobacteriales</taxon>
        <taxon>Flavobacteriaceae</taxon>
        <taxon>Tenacibaculum</taxon>
    </lineage>
</organism>
<dbReference type="EMBL" id="WAAU01000012">
    <property type="protein sequence ID" value="KAB1158663.1"/>
    <property type="molecule type" value="Genomic_DNA"/>
</dbReference>
<keyword evidence="3" id="KW-1185">Reference proteome</keyword>
<dbReference type="Proteomes" id="UP000467305">
    <property type="component" value="Unassembled WGS sequence"/>
</dbReference>
<proteinExistence type="predicted"/>
<evidence type="ECO:0000313" key="2">
    <source>
        <dbReference type="EMBL" id="KAB1158663.1"/>
    </source>
</evidence>
<sequence length="79" mass="8789">MKKEIIAIAILVASGMFTACTDVPEDILQNKTQQELEMTGGENDHDPDEEDEDEESKTLKMFDTGGEDEPTPVEDDEDN</sequence>
<comment type="caution">
    <text evidence="2">The sequence shown here is derived from an EMBL/GenBank/DDBJ whole genome shotgun (WGS) entry which is preliminary data.</text>
</comment>
<reference evidence="2 3" key="1">
    <citation type="submission" date="2019-09" db="EMBL/GenBank/DDBJ databases">
        <authorList>
            <person name="Cao W.R."/>
        </authorList>
    </citation>
    <scope>NUCLEOTIDE SEQUENCE [LARGE SCALE GENOMIC DNA]</scope>
    <source>
        <strain evidence="3">a4</strain>
    </source>
</reference>
<name>A0A7J5AMC2_9FLAO</name>
<gene>
    <name evidence="2" type="ORF">F7018_08580</name>
</gene>
<feature type="compositionally biased region" description="Acidic residues" evidence="1">
    <location>
        <begin position="45"/>
        <end position="55"/>
    </location>
</feature>